<dbReference type="Gene3D" id="3.50.50.60">
    <property type="entry name" value="FAD/NAD(P)-binding domain"/>
    <property type="match status" value="2"/>
</dbReference>
<evidence type="ECO:0000256" key="8">
    <source>
        <dbReference type="SAM" id="MobiDB-lite"/>
    </source>
</evidence>
<dbReference type="Pfam" id="PF00743">
    <property type="entry name" value="FMO-like"/>
    <property type="match status" value="1"/>
</dbReference>
<keyword evidence="3" id="KW-0285">Flavoprotein</keyword>
<reference evidence="10" key="1">
    <citation type="journal article" date="2019" name="Int. J. Syst. Evol. Microbiol.">
        <title>The Global Catalogue of Microorganisms (GCM) 10K type strain sequencing project: providing services to taxonomists for standard genome sequencing and annotation.</title>
        <authorList>
            <consortium name="The Broad Institute Genomics Platform"/>
            <consortium name="The Broad Institute Genome Sequencing Center for Infectious Disease"/>
            <person name="Wu L."/>
            <person name="Ma J."/>
        </authorList>
    </citation>
    <scope>NUCLEOTIDE SEQUENCE [LARGE SCALE GENOMIC DNA]</scope>
    <source>
        <strain evidence="10">JCM 16924</strain>
    </source>
</reference>
<dbReference type="EMBL" id="BAAAZX010000019">
    <property type="protein sequence ID" value="GAA4011512.1"/>
    <property type="molecule type" value="Genomic_DNA"/>
</dbReference>
<evidence type="ECO:0000313" key="10">
    <source>
        <dbReference type="Proteomes" id="UP001500456"/>
    </source>
</evidence>
<keyword evidence="7" id="KW-0503">Monooxygenase</keyword>
<protein>
    <submittedName>
        <fullName evidence="9">NAD(P)/FAD-dependent oxidoreductase</fullName>
    </submittedName>
</protein>
<proteinExistence type="inferred from homology"/>
<evidence type="ECO:0000256" key="2">
    <source>
        <dbReference type="ARBA" id="ARBA00010139"/>
    </source>
</evidence>
<evidence type="ECO:0000256" key="1">
    <source>
        <dbReference type="ARBA" id="ARBA00001974"/>
    </source>
</evidence>
<evidence type="ECO:0000313" key="9">
    <source>
        <dbReference type="EMBL" id="GAA4011512.1"/>
    </source>
</evidence>
<dbReference type="SUPFAM" id="SSF51905">
    <property type="entry name" value="FAD/NAD(P)-binding domain"/>
    <property type="match status" value="2"/>
</dbReference>
<evidence type="ECO:0000256" key="7">
    <source>
        <dbReference type="ARBA" id="ARBA00023033"/>
    </source>
</evidence>
<evidence type="ECO:0000256" key="5">
    <source>
        <dbReference type="ARBA" id="ARBA00022857"/>
    </source>
</evidence>
<evidence type="ECO:0000256" key="6">
    <source>
        <dbReference type="ARBA" id="ARBA00023002"/>
    </source>
</evidence>
<keyword evidence="5" id="KW-0521">NADP</keyword>
<gene>
    <name evidence="9" type="ORF">GCM10022232_61300</name>
</gene>
<dbReference type="PANTHER" id="PTHR43098:SF3">
    <property type="entry name" value="L-ORNITHINE N(5)-MONOOXYGENASE-RELATED"/>
    <property type="match status" value="1"/>
</dbReference>
<dbReference type="RefSeq" id="WP_345567712.1">
    <property type="nucleotide sequence ID" value="NZ_BAAAZX010000019.1"/>
</dbReference>
<feature type="region of interest" description="Disordered" evidence="8">
    <location>
        <begin position="1"/>
        <end position="21"/>
    </location>
</feature>
<comment type="caution">
    <text evidence="9">The sequence shown here is derived from an EMBL/GenBank/DDBJ whole genome shotgun (WGS) entry which is preliminary data.</text>
</comment>
<organism evidence="9 10">
    <name type="scientific">Streptomyces plumbiresistens</name>
    <dbReference type="NCBI Taxonomy" id="511811"/>
    <lineage>
        <taxon>Bacteria</taxon>
        <taxon>Bacillati</taxon>
        <taxon>Actinomycetota</taxon>
        <taxon>Actinomycetes</taxon>
        <taxon>Kitasatosporales</taxon>
        <taxon>Streptomycetaceae</taxon>
        <taxon>Streptomyces</taxon>
    </lineage>
</organism>
<dbReference type="Proteomes" id="UP001500456">
    <property type="component" value="Unassembled WGS sequence"/>
</dbReference>
<keyword evidence="10" id="KW-1185">Reference proteome</keyword>
<keyword evidence="6" id="KW-0560">Oxidoreductase</keyword>
<keyword evidence="4" id="KW-0274">FAD</keyword>
<dbReference type="PRINTS" id="PR00411">
    <property type="entry name" value="PNDRDTASEI"/>
</dbReference>
<dbReference type="PANTHER" id="PTHR43098">
    <property type="entry name" value="L-ORNITHINE N(5)-MONOOXYGENASE-RELATED"/>
    <property type="match status" value="1"/>
</dbReference>
<evidence type="ECO:0000256" key="3">
    <source>
        <dbReference type="ARBA" id="ARBA00022630"/>
    </source>
</evidence>
<comment type="cofactor">
    <cofactor evidence="1">
        <name>FAD</name>
        <dbReference type="ChEBI" id="CHEBI:57692"/>
    </cofactor>
</comment>
<comment type="similarity">
    <text evidence="2">Belongs to the FAD-binding monooxygenase family.</text>
</comment>
<dbReference type="InterPro" id="IPR050775">
    <property type="entry name" value="FAD-binding_Monooxygenases"/>
</dbReference>
<accession>A0ABP7SH74</accession>
<dbReference type="InterPro" id="IPR036188">
    <property type="entry name" value="FAD/NAD-bd_sf"/>
</dbReference>
<evidence type="ECO:0000256" key="4">
    <source>
        <dbReference type="ARBA" id="ARBA00022827"/>
    </source>
</evidence>
<name>A0ABP7SH74_9ACTN</name>
<dbReference type="InterPro" id="IPR020946">
    <property type="entry name" value="Flavin_mOase-like"/>
</dbReference>
<sequence length="567" mass="62992">MSESTKAPETGPADQDRNQGQDQVDVLVVGAGVTGIYQLYRAREAGFSARLLEAGTGVGGTWYWNRYPEARFDSESYTYGYLFSKELWEEWEWSERFAGQPEIERYFNYVVDRFDLRRDMRFGAKVTSVVWDEPSGMWTVRAEDGSVHRARVVVAATGILSVPFIPDIPGRADFRGEQHHTGRWPKTPVDFAGKRVAQIGTGSSGVQIVPAIADEVAQLTVYQKVADWLTPLNNAPITPEEQAELKKNFDSIRETLHTSPSGFLHQITMRSGLEDTPEQRQEFYETRWNGPGFTKLSEHYYDMTTNPVVNQEWCEFIAEKIRGIVKDPATAEKLIPKGHGYGGRRPPFGTRYYETYNKPNVTLVDINETPIVRITETGIETSEGVEEYDIIIWATGYDFGTGALNRLGVRGRQGLPLEESWADGPHTYLGVAAAGFPNFFFPGGPHGATGNNPRYSGDQVDYVTDVLVHAREHGHDVIEVTKAADDEWTALVNDNSGQISFLKSSYFYGANIPGKAVKQLLNPAGRWKLQELINESVAGGFPAFSFAKTTEGTTAAETAEAAEPADA</sequence>